<dbReference type="InterPro" id="IPR029058">
    <property type="entry name" value="AB_hydrolase_fold"/>
</dbReference>
<dbReference type="AlphaFoldDB" id="A0A853DME2"/>
<proteinExistence type="predicted"/>
<evidence type="ECO:0000313" key="2">
    <source>
        <dbReference type="EMBL" id="NYJ76164.1"/>
    </source>
</evidence>
<dbReference type="Gene3D" id="3.40.50.1820">
    <property type="entry name" value="alpha/beta hydrolase"/>
    <property type="match status" value="1"/>
</dbReference>
<keyword evidence="2" id="KW-0378">Hydrolase</keyword>
<dbReference type="EMBL" id="JACCFW010000001">
    <property type="protein sequence ID" value="NYJ76164.1"/>
    <property type="molecule type" value="Genomic_DNA"/>
</dbReference>
<protein>
    <submittedName>
        <fullName evidence="2">Dienelactone hydrolase</fullName>
    </submittedName>
</protein>
<gene>
    <name evidence="2" type="ORF">HNR15_003127</name>
</gene>
<name>A0A853DME2_9MICO</name>
<evidence type="ECO:0000259" key="1">
    <source>
        <dbReference type="Pfam" id="PF01738"/>
    </source>
</evidence>
<dbReference type="InterPro" id="IPR002925">
    <property type="entry name" value="Dienelactn_hydro"/>
</dbReference>
<organism evidence="2 3">
    <name type="scientific">Allobranchiibius huperziae</name>
    <dbReference type="NCBI Taxonomy" id="1874116"/>
    <lineage>
        <taxon>Bacteria</taxon>
        <taxon>Bacillati</taxon>
        <taxon>Actinomycetota</taxon>
        <taxon>Actinomycetes</taxon>
        <taxon>Micrococcales</taxon>
        <taxon>Dermacoccaceae</taxon>
        <taxon>Allobranchiibius</taxon>
    </lineage>
</organism>
<dbReference type="GO" id="GO:0016787">
    <property type="term" value="F:hydrolase activity"/>
    <property type="evidence" value="ECO:0007669"/>
    <property type="project" value="UniProtKB-KW"/>
</dbReference>
<sequence length="252" mass="26472">MATLARTGSPLDGWTRAEYDADGRTHDIYRRGTGPGVIVIHEIPGMTPEVIEFADEVVAAGCTVVMPHLFGVPGRELSAGYAAAIVPQLCVSKEFTTFATGRTSPIAGWLRSLSRSLHDELGGPGVGVVGMCFTGGFALAMMVDDSVAAPVVAQPSTPFAIGRRRSADLALSPDDLAAVKARAAGGCPVLGLRYAGDRATGTRFATLHRELGDAFTAVEFPGSKHATLTAHRQQEGVDAVLAFLRRRLEVDA</sequence>
<dbReference type="Pfam" id="PF01738">
    <property type="entry name" value="DLH"/>
    <property type="match status" value="1"/>
</dbReference>
<comment type="caution">
    <text evidence="2">The sequence shown here is derived from an EMBL/GenBank/DDBJ whole genome shotgun (WGS) entry which is preliminary data.</text>
</comment>
<dbReference type="RefSeq" id="WP_179483255.1">
    <property type="nucleotide sequence ID" value="NZ_JACCFW010000001.1"/>
</dbReference>
<keyword evidence="3" id="KW-1185">Reference proteome</keyword>
<feature type="domain" description="Dienelactone hydrolase" evidence="1">
    <location>
        <begin position="34"/>
        <end position="157"/>
    </location>
</feature>
<accession>A0A853DME2</accession>
<dbReference type="Proteomes" id="UP000571817">
    <property type="component" value="Unassembled WGS sequence"/>
</dbReference>
<evidence type="ECO:0000313" key="3">
    <source>
        <dbReference type="Proteomes" id="UP000571817"/>
    </source>
</evidence>
<reference evidence="2 3" key="1">
    <citation type="submission" date="2020-07" db="EMBL/GenBank/DDBJ databases">
        <title>Sequencing the genomes of 1000 actinobacteria strains.</title>
        <authorList>
            <person name="Klenk H.-P."/>
        </authorList>
    </citation>
    <scope>NUCLEOTIDE SEQUENCE [LARGE SCALE GENOMIC DNA]</scope>
    <source>
        <strain evidence="2 3">DSM 29531</strain>
    </source>
</reference>
<dbReference type="SUPFAM" id="SSF53474">
    <property type="entry name" value="alpha/beta-Hydrolases"/>
    <property type="match status" value="1"/>
</dbReference>